<feature type="region of interest" description="Disordered" evidence="1">
    <location>
        <begin position="61"/>
        <end position="89"/>
    </location>
</feature>
<reference evidence="3 4" key="1">
    <citation type="submission" date="2014-03" db="EMBL/GenBank/DDBJ databases">
        <title>Draft genome of the hookworm Oesophagostomum dentatum.</title>
        <authorList>
            <person name="Mitreva M."/>
        </authorList>
    </citation>
    <scope>NUCLEOTIDE SEQUENCE [LARGE SCALE GENOMIC DNA]</scope>
    <source>
        <strain evidence="3 4">OD-Hann</strain>
    </source>
</reference>
<evidence type="ECO:0000256" key="2">
    <source>
        <dbReference type="SAM" id="SignalP"/>
    </source>
</evidence>
<gene>
    <name evidence="3" type="ORF">OESDEN_07824</name>
</gene>
<evidence type="ECO:0000313" key="4">
    <source>
        <dbReference type="Proteomes" id="UP000053660"/>
    </source>
</evidence>
<organism evidence="3 4">
    <name type="scientific">Oesophagostomum dentatum</name>
    <name type="common">Nodular worm</name>
    <dbReference type="NCBI Taxonomy" id="61180"/>
    <lineage>
        <taxon>Eukaryota</taxon>
        <taxon>Metazoa</taxon>
        <taxon>Ecdysozoa</taxon>
        <taxon>Nematoda</taxon>
        <taxon>Chromadorea</taxon>
        <taxon>Rhabditida</taxon>
        <taxon>Rhabditina</taxon>
        <taxon>Rhabditomorpha</taxon>
        <taxon>Strongyloidea</taxon>
        <taxon>Strongylidae</taxon>
        <taxon>Oesophagostomum</taxon>
    </lineage>
</organism>
<feature type="chain" id="PRO_5002062267" evidence="2">
    <location>
        <begin position="19"/>
        <end position="89"/>
    </location>
</feature>
<sequence length="89" mass="10201">MRVIVLLIFCILLGISLAKQIEVETVDIAERRRYPLDAYLEEANARSKRGQQRIIDIEEAKARRKRGQHPAGVDIDKLLPEDAEDSEED</sequence>
<dbReference type="Proteomes" id="UP000053660">
    <property type="component" value="Unassembled WGS sequence"/>
</dbReference>
<evidence type="ECO:0000256" key="1">
    <source>
        <dbReference type="SAM" id="MobiDB-lite"/>
    </source>
</evidence>
<dbReference type="AlphaFoldDB" id="A0A0B1T819"/>
<evidence type="ECO:0000313" key="3">
    <source>
        <dbReference type="EMBL" id="KHJ92291.1"/>
    </source>
</evidence>
<keyword evidence="4" id="KW-1185">Reference proteome</keyword>
<proteinExistence type="predicted"/>
<dbReference type="EMBL" id="KN551451">
    <property type="protein sequence ID" value="KHJ92291.1"/>
    <property type="molecule type" value="Genomic_DNA"/>
</dbReference>
<feature type="signal peptide" evidence="2">
    <location>
        <begin position="1"/>
        <end position="18"/>
    </location>
</feature>
<name>A0A0B1T819_OESDE</name>
<protein>
    <submittedName>
        <fullName evidence="3">Uncharacterized protein</fullName>
    </submittedName>
</protein>
<keyword evidence="2" id="KW-0732">Signal</keyword>
<accession>A0A0B1T819</accession>